<sequence length="440" mass="48137">MEKESWVVEIKHEFHKLAPIKNKIIRTHFLQGFQNLVGIIKLKNLNLQGFGNLAGEIGNHKMSKEIYINETNCITPLGFDVESNIEAILRGDSGIQLHSDISLMPNSFYASIISDEKINRTFSKISSETKYSRLEKMMILALAPIIKNSGVELNSKTAFILSTTKGNVTALRENSEENFNNAHLDVLAKNVANFFRFTTQPIVVSNACVSGILAVSVAKRMIQSELYDNVFVAAGDEVSEFVLSGFNAFQAMSELPCKPYSKNRTGVSLGEATSAVLVSAEAKNSKIKVIGDSSINDANHISGPSRTGEGLFRSIQNALKEAKIEANKLDYISAHGTATPFNDEMEAIAFSRLDLQNVPINSLKGFYGHTLGASGLLETVIAIESANRNMLFESKGFDEIGVSEVVNVIEKNEEANIEYFLKTASGFGGCNTAVVFEKVK</sequence>
<dbReference type="InterPro" id="IPR000794">
    <property type="entry name" value="Beta-ketoacyl_synthase"/>
</dbReference>
<keyword evidence="2 3" id="KW-0808">Transferase</keyword>
<evidence type="ECO:0000259" key="4">
    <source>
        <dbReference type="PROSITE" id="PS52004"/>
    </source>
</evidence>
<comment type="caution">
    <text evidence="5">The sequence shown here is derived from an EMBL/GenBank/DDBJ whole genome shotgun (WGS) entry which is preliminary data.</text>
</comment>
<evidence type="ECO:0000256" key="3">
    <source>
        <dbReference type="RuleBase" id="RU003694"/>
    </source>
</evidence>
<evidence type="ECO:0000256" key="2">
    <source>
        <dbReference type="ARBA" id="ARBA00022679"/>
    </source>
</evidence>
<dbReference type="PROSITE" id="PS52004">
    <property type="entry name" value="KS3_2"/>
    <property type="match status" value="1"/>
</dbReference>
<reference evidence="5 6" key="1">
    <citation type="submission" date="2018-07" db="EMBL/GenBank/DDBJ databases">
        <title>Genomic Encyclopedia of Archaeal and Bacterial Type Strains, Phase II (KMG-II): from individual species to whole genera.</title>
        <authorList>
            <person name="Goeker M."/>
        </authorList>
    </citation>
    <scope>NUCLEOTIDE SEQUENCE [LARGE SCALE GENOMIC DNA]</scope>
    <source>
        <strain evidence="5 6">DSM 25795</strain>
    </source>
</reference>
<dbReference type="EMBL" id="QRDQ01000008">
    <property type="protein sequence ID" value="RED24992.1"/>
    <property type="molecule type" value="Genomic_DNA"/>
</dbReference>
<name>A0A3D9FXX8_9FLAO</name>
<dbReference type="InterPro" id="IPR014030">
    <property type="entry name" value="Ketoacyl_synth_N"/>
</dbReference>
<dbReference type="PANTHER" id="PTHR11712:SF336">
    <property type="entry name" value="3-OXOACYL-[ACYL-CARRIER-PROTEIN] SYNTHASE, MITOCHONDRIAL"/>
    <property type="match status" value="1"/>
</dbReference>
<dbReference type="InterPro" id="IPR016039">
    <property type="entry name" value="Thiolase-like"/>
</dbReference>
<organism evidence="5 6">
    <name type="scientific">Flavobacterium cutihirudinis</name>
    <dbReference type="NCBI Taxonomy" id="1265740"/>
    <lineage>
        <taxon>Bacteria</taxon>
        <taxon>Pseudomonadati</taxon>
        <taxon>Bacteroidota</taxon>
        <taxon>Flavobacteriia</taxon>
        <taxon>Flavobacteriales</taxon>
        <taxon>Flavobacteriaceae</taxon>
        <taxon>Flavobacterium</taxon>
    </lineage>
</organism>
<dbReference type="InterPro" id="IPR020841">
    <property type="entry name" value="PKS_Beta-ketoAc_synthase_dom"/>
</dbReference>
<gene>
    <name evidence="5" type="ORF">BD847_1731</name>
</gene>
<dbReference type="GO" id="GO:0004315">
    <property type="term" value="F:3-oxoacyl-[acyl-carrier-protein] synthase activity"/>
    <property type="evidence" value="ECO:0007669"/>
    <property type="project" value="TreeGrafter"/>
</dbReference>
<comment type="similarity">
    <text evidence="1 3">Belongs to the thiolase-like superfamily. Beta-ketoacyl-ACP synthases family.</text>
</comment>
<dbReference type="Pfam" id="PF00109">
    <property type="entry name" value="ketoacyl-synt"/>
    <property type="match status" value="1"/>
</dbReference>
<feature type="domain" description="Ketosynthase family 3 (KS3)" evidence="4">
    <location>
        <begin position="63"/>
        <end position="438"/>
    </location>
</feature>
<dbReference type="GO" id="GO:0006633">
    <property type="term" value="P:fatty acid biosynthetic process"/>
    <property type="evidence" value="ECO:0007669"/>
    <property type="project" value="TreeGrafter"/>
</dbReference>
<accession>A0A3D9FXX8</accession>
<dbReference type="PANTHER" id="PTHR11712">
    <property type="entry name" value="POLYKETIDE SYNTHASE-RELATED"/>
    <property type="match status" value="1"/>
</dbReference>
<dbReference type="Proteomes" id="UP000257004">
    <property type="component" value="Unassembled WGS sequence"/>
</dbReference>
<dbReference type="Pfam" id="PF02801">
    <property type="entry name" value="Ketoacyl-synt_C"/>
    <property type="match status" value="1"/>
</dbReference>
<keyword evidence="6" id="KW-1185">Reference proteome</keyword>
<proteinExistence type="inferred from homology"/>
<protein>
    <submittedName>
        <fullName evidence="5">3-oxoacyl-[acyl-carrier-protein] synthase-1</fullName>
    </submittedName>
</protein>
<evidence type="ECO:0000256" key="1">
    <source>
        <dbReference type="ARBA" id="ARBA00008467"/>
    </source>
</evidence>
<dbReference type="InterPro" id="IPR014031">
    <property type="entry name" value="Ketoacyl_synth_C"/>
</dbReference>
<dbReference type="SUPFAM" id="SSF53901">
    <property type="entry name" value="Thiolase-like"/>
    <property type="match status" value="1"/>
</dbReference>
<dbReference type="Gene3D" id="3.40.47.10">
    <property type="match status" value="2"/>
</dbReference>
<dbReference type="AlphaFoldDB" id="A0A3D9FXX8"/>
<evidence type="ECO:0000313" key="6">
    <source>
        <dbReference type="Proteomes" id="UP000257004"/>
    </source>
</evidence>
<evidence type="ECO:0000313" key="5">
    <source>
        <dbReference type="EMBL" id="RED24992.1"/>
    </source>
</evidence>